<dbReference type="OrthoDB" id="3598904at2759"/>
<keyword evidence="3" id="KW-0805">Transcription regulation</keyword>
<dbReference type="GeneID" id="30022856"/>
<keyword evidence="6" id="KW-0539">Nucleus</keyword>
<organism evidence="7 8">
    <name type="scientific">Cordyceps fumosorosea (strain ARSEF 2679)</name>
    <name type="common">Isaria fumosorosea</name>
    <dbReference type="NCBI Taxonomy" id="1081104"/>
    <lineage>
        <taxon>Eukaryota</taxon>
        <taxon>Fungi</taxon>
        <taxon>Dikarya</taxon>
        <taxon>Ascomycota</taxon>
        <taxon>Pezizomycotina</taxon>
        <taxon>Sordariomycetes</taxon>
        <taxon>Hypocreomycetidae</taxon>
        <taxon>Hypocreales</taxon>
        <taxon>Cordycipitaceae</taxon>
        <taxon>Cordyceps</taxon>
    </lineage>
</organism>
<keyword evidence="8" id="KW-1185">Reference proteome</keyword>
<evidence type="ECO:0000256" key="2">
    <source>
        <dbReference type="ARBA" id="ARBA00022833"/>
    </source>
</evidence>
<dbReference type="PANTHER" id="PTHR36206:SF12">
    <property type="entry name" value="ASPERCRYPTIN BIOSYNTHESIS CLUSTER-SPECIFIC TRANSCRIPTION REGULATOR ATNN-RELATED"/>
    <property type="match status" value="1"/>
</dbReference>
<gene>
    <name evidence="7" type="ORF">ISF_06564</name>
</gene>
<evidence type="ECO:0000313" key="8">
    <source>
        <dbReference type="Proteomes" id="UP000076744"/>
    </source>
</evidence>
<dbReference type="STRING" id="1081104.A0A167RNX8"/>
<dbReference type="Proteomes" id="UP000076744">
    <property type="component" value="Unassembled WGS sequence"/>
</dbReference>
<keyword evidence="4" id="KW-0238">DNA-binding</keyword>
<evidence type="ECO:0000256" key="3">
    <source>
        <dbReference type="ARBA" id="ARBA00023015"/>
    </source>
</evidence>
<dbReference type="InterPro" id="IPR052360">
    <property type="entry name" value="Transcr_Regulatory_Proteins"/>
</dbReference>
<dbReference type="GO" id="GO:0046872">
    <property type="term" value="F:metal ion binding"/>
    <property type="evidence" value="ECO:0007669"/>
    <property type="project" value="UniProtKB-KW"/>
</dbReference>
<dbReference type="RefSeq" id="XP_018702656.1">
    <property type="nucleotide sequence ID" value="XM_018850168.1"/>
</dbReference>
<evidence type="ECO:0008006" key="9">
    <source>
        <dbReference type="Google" id="ProtNLM"/>
    </source>
</evidence>
<dbReference type="GO" id="GO:0003677">
    <property type="term" value="F:DNA binding"/>
    <property type="evidence" value="ECO:0007669"/>
    <property type="project" value="UniProtKB-KW"/>
</dbReference>
<keyword evidence="2" id="KW-0862">Zinc</keyword>
<dbReference type="EMBL" id="AZHB01000017">
    <property type="protein sequence ID" value="OAA58781.1"/>
    <property type="molecule type" value="Genomic_DNA"/>
</dbReference>
<keyword evidence="1" id="KW-0479">Metal-binding</keyword>
<reference evidence="7 8" key="1">
    <citation type="journal article" date="2016" name="Genome Biol. Evol.">
        <title>Divergent and convergent evolution of fungal pathogenicity.</title>
        <authorList>
            <person name="Shang Y."/>
            <person name="Xiao G."/>
            <person name="Zheng P."/>
            <person name="Cen K."/>
            <person name="Zhan S."/>
            <person name="Wang C."/>
        </authorList>
    </citation>
    <scope>NUCLEOTIDE SEQUENCE [LARGE SCALE GENOMIC DNA]</scope>
    <source>
        <strain evidence="7 8">ARSEF 2679</strain>
    </source>
</reference>
<comment type="caution">
    <text evidence="7">The sequence shown here is derived from an EMBL/GenBank/DDBJ whole genome shotgun (WGS) entry which is preliminary data.</text>
</comment>
<evidence type="ECO:0000256" key="6">
    <source>
        <dbReference type="ARBA" id="ARBA00023242"/>
    </source>
</evidence>
<protein>
    <recommendedName>
        <fullName evidence="9">C6 zinc finger domain protein</fullName>
    </recommendedName>
</protein>
<dbReference type="AlphaFoldDB" id="A0A167RNX8"/>
<dbReference type="PANTHER" id="PTHR36206">
    <property type="entry name" value="ASPERCRYPTIN BIOSYNTHESIS CLUSTER-SPECIFIC TRANSCRIPTION REGULATOR ATNN-RELATED"/>
    <property type="match status" value="1"/>
</dbReference>
<evidence type="ECO:0000256" key="1">
    <source>
        <dbReference type="ARBA" id="ARBA00022723"/>
    </source>
</evidence>
<proteinExistence type="predicted"/>
<keyword evidence="5" id="KW-0804">Transcription</keyword>
<name>A0A167RNX8_CORFA</name>
<evidence type="ECO:0000256" key="4">
    <source>
        <dbReference type="ARBA" id="ARBA00023125"/>
    </source>
</evidence>
<evidence type="ECO:0000313" key="7">
    <source>
        <dbReference type="EMBL" id="OAA58781.1"/>
    </source>
</evidence>
<evidence type="ECO:0000256" key="5">
    <source>
        <dbReference type="ARBA" id="ARBA00023163"/>
    </source>
</evidence>
<accession>A0A167RNX8</accession>
<sequence>MPYVDAFRHRLVDDLDGGGPFATTVRKASMLRALHREPAFRHAAVAFGAACGLVDGEEWPLERTVRWPVPAPNKTLALRHYGRCLQGIRGLIANGGGGEGGNLDDALFCALLCICFELRIGTPHLALHHLEHSLSIIQANWTNVSDDLVLAFAKMDVQASMFLRHRVPRTDMASLAAVADGAAEKDDAALACLLGRTFQLIRAYPGMFRRLSSAIQIPRCAAEDLATLTGDLQRFRARHAILDVPGPGTTKSLPLSQQTLWITCLTLHVILSSCLRGDDEMLYDGFLAHFEAITTMSENILRTDDSRRASTRTGYKTFRLDTGLLHPLFMTGQLCRHTGVRRRVLRLLGGVSFDEGVWDASSGEKYVRILMRLEEQGLVLAPEEEEEETDDLVGRPPSVIAECNRTRTLDVQPTAAERYSTMFFRFDRQTGQWDDLVESIEW</sequence>